<proteinExistence type="predicted"/>
<evidence type="ECO:0000313" key="3">
    <source>
        <dbReference type="Proteomes" id="UP001257627"/>
    </source>
</evidence>
<geneLocation type="plasmid" evidence="2">
    <name>unnamed3</name>
</geneLocation>
<name>A0ABU3V6D4_9ACTN</name>
<evidence type="ECO:0000313" key="2">
    <source>
        <dbReference type="EMBL" id="MDU9001714.1"/>
    </source>
</evidence>
<dbReference type="RefSeq" id="WP_316738646.1">
    <property type="nucleotide sequence ID" value="NZ_JARAKF010000005.1"/>
</dbReference>
<organism evidence="2 3">
    <name type="scientific">Streptomyces mirabilis</name>
    <dbReference type="NCBI Taxonomy" id="68239"/>
    <lineage>
        <taxon>Bacteria</taxon>
        <taxon>Bacillati</taxon>
        <taxon>Actinomycetota</taxon>
        <taxon>Actinomycetes</taxon>
        <taxon>Kitasatosporales</taxon>
        <taxon>Streptomycetaceae</taxon>
        <taxon>Streptomyces</taxon>
    </lineage>
</organism>
<feature type="region of interest" description="Disordered" evidence="1">
    <location>
        <begin position="40"/>
        <end position="60"/>
    </location>
</feature>
<gene>
    <name evidence="2" type="ORF">PU648_57865</name>
</gene>
<accession>A0ABU3V6D4</accession>
<keyword evidence="2" id="KW-0614">Plasmid</keyword>
<evidence type="ECO:0000256" key="1">
    <source>
        <dbReference type="SAM" id="MobiDB-lite"/>
    </source>
</evidence>
<comment type="caution">
    <text evidence="2">The sequence shown here is derived from an EMBL/GenBank/DDBJ whole genome shotgun (WGS) entry which is preliminary data.</text>
</comment>
<reference evidence="2 3" key="1">
    <citation type="submission" date="2023-02" db="EMBL/GenBank/DDBJ databases">
        <authorList>
            <person name="Maleckis M."/>
        </authorList>
    </citation>
    <scope>NUCLEOTIDE SEQUENCE [LARGE SCALE GENOMIC DNA]</scope>
    <source>
        <strain evidence="2 3">P8-A2</strain>
        <plasmid evidence="2">unnamed3</plasmid>
    </source>
</reference>
<protein>
    <recommendedName>
        <fullName evidence="4">Helix-turn-helix domain-containing protein</fullName>
    </recommendedName>
</protein>
<dbReference type="Proteomes" id="UP001257627">
    <property type="component" value="Unassembled WGS sequence"/>
</dbReference>
<evidence type="ECO:0008006" key="4">
    <source>
        <dbReference type="Google" id="ProtNLM"/>
    </source>
</evidence>
<dbReference type="EMBL" id="JARAKF010000005">
    <property type="protein sequence ID" value="MDU9001714.1"/>
    <property type="molecule type" value="Genomic_DNA"/>
</dbReference>
<sequence length="60" mass="6419">MTDLKEVAELARELRALRRSAQLTYQRLSAKSHYTAAPLSAAASGNTVSTRWHGGGHGAP</sequence>
<keyword evidence="3" id="KW-1185">Reference proteome</keyword>